<dbReference type="PANTHER" id="PTHR36837:SF5">
    <property type="entry name" value="POLY-3-HYDROXYBUTYRATE SYNTHASE"/>
    <property type="match status" value="1"/>
</dbReference>
<reference evidence="6" key="1">
    <citation type="submission" date="2022-11" db="EMBL/GenBank/DDBJ databases">
        <title>Larsenimonas rhizosphaerae sp. nov., isolated from a tidal mudflat.</title>
        <authorList>
            <person name="Lee S.D."/>
            <person name="Kim I.S."/>
        </authorList>
    </citation>
    <scope>NUCLEOTIDE SEQUENCE</scope>
    <source>
        <strain evidence="6">GH2-1</strain>
    </source>
</reference>
<dbReference type="GO" id="GO:0042619">
    <property type="term" value="P:poly-hydroxybutyrate biosynthetic process"/>
    <property type="evidence" value="ECO:0007669"/>
    <property type="project" value="InterPro"/>
</dbReference>
<comment type="subcellular location">
    <subcellularLocation>
        <location evidence="1">Cytoplasm</location>
    </subcellularLocation>
</comment>
<dbReference type="NCBIfam" id="TIGR01838">
    <property type="entry name" value="PHA_synth_I"/>
    <property type="match status" value="1"/>
</dbReference>
<evidence type="ECO:0000256" key="2">
    <source>
        <dbReference type="ARBA" id="ARBA00022490"/>
    </source>
</evidence>
<dbReference type="Proteomes" id="UP001165678">
    <property type="component" value="Unassembled WGS sequence"/>
</dbReference>
<dbReference type="RefSeq" id="WP_250937547.1">
    <property type="nucleotide sequence ID" value="NZ_JAMLJK010000001.1"/>
</dbReference>
<evidence type="ECO:0000259" key="5">
    <source>
        <dbReference type="Pfam" id="PF07167"/>
    </source>
</evidence>
<evidence type="ECO:0000256" key="3">
    <source>
        <dbReference type="ARBA" id="ARBA00022679"/>
    </source>
</evidence>
<dbReference type="InterPro" id="IPR010941">
    <property type="entry name" value="PhaC_N"/>
</dbReference>
<dbReference type="Gene3D" id="3.40.50.1820">
    <property type="entry name" value="alpha/beta hydrolase"/>
    <property type="match status" value="1"/>
</dbReference>
<proteinExistence type="predicted"/>
<gene>
    <name evidence="6" type="primary">phaC</name>
    <name evidence="6" type="ORF">OQ287_05655</name>
</gene>
<dbReference type="SUPFAM" id="SSF53474">
    <property type="entry name" value="alpha/beta-Hydrolases"/>
    <property type="match status" value="1"/>
</dbReference>
<keyword evidence="4" id="KW-0012">Acyltransferase</keyword>
<dbReference type="InterPro" id="IPR010963">
    <property type="entry name" value="PHA_synth_I"/>
</dbReference>
<keyword evidence="2" id="KW-0963">Cytoplasm</keyword>
<sequence>MPTRQSPFNAFFNPFGAPNLAGFDIPLFSTDTIQKWFAGLPGMEDVTPREKHPDFPRVPPDKLMSLSSQYTLELTQLWQNVLMASIPALEDPRFSGPAWQQPGYGSIAALYLLNARFVMSLADALTGDAKTCTRIRFCVEQWVAASAPNNYLGTNPEALEQIEKTGGESLRRGMENFWADLARGRISQTDEDAFVVGRDVAQTPGHVVYENDLIQVIQYTPTTQKVHETPLLIVPPCINKFYILDLQPANSLVRYTLDQGHQVFLISWRNADQSLAHKQWDDYVDEGVINAINVVTDISGTKKLNTLGFCIGGTLLSCALSVLQSRGSRPASSMTLLTSMLDFSEAGILDVFIDEQQIRWREQTIGGQGGGAPGLLKASELANTFSFLRPNDLVWNYVVGNYLKGATPPPFDLLYWNSDGANLPGPMFSWYLRHAYLQNDLKTPGAVTVCNEPLDLTHLDVPAYLYASRSDHIVPWQSVYNSACVLGGTPRFVLGASGHIAGVINPPVKNKRCHWLANDPSLPDDPEQWFAQAQELPGSWWNDWSEWLSTFAGKQKACPKKAGNSTYRPIEEAPGRYVRARA</sequence>
<organism evidence="6 7">
    <name type="scientific">Larsenimonas rhizosphaerae</name>
    <dbReference type="NCBI Taxonomy" id="2944682"/>
    <lineage>
        <taxon>Bacteria</taxon>
        <taxon>Pseudomonadati</taxon>
        <taxon>Pseudomonadota</taxon>
        <taxon>Gammaproteobacteria</taxon>
        <taxon>Oceanospirillales</taxon>
        <taxon>Halomonadaceae</taxon>
        <taxon>Larsenimonas</taxon>
    </lineage>
</organism>
<dbReference type="Pfam" id="PF07167">
    <property type="entry name" value="PhaC_N"/>
    <property type="match status" value="1"/>
</dbReference>
<name>A0AA42CXC5_9GAMM</name>
<dbReference type="EMBL" id="JAPIVE010000001">
    <property type="protein sequence ID" value="MCX2523718.1"/>
    <property type="molecule type" value="Genomic_DNA"/>
</dbReference>
<keyword evidence="3" id="KW-0808">Transferase</keyword>
<evidence type="ECO:0000256" key="1">
    <source>
        <dbReference type="ARBA" id="ARBA00004496"/>
    </source>
</evidence>
<accession>A0AA42CXC5</accession>
<dbReference type="GO" id="GO:0005737">
    <property type="term" value="C:cytoplasm"/>
    <property type="evidence" value="ECO:0007669"/>
    <property type="project" value="UniProtKB-SubCell"/>
</dbReference>
<keyword evidence="7" id="KW-1185">Reference proteome</keyword>
<dbReference type="AlphaFoldDB" id="A0AA42CXC5"/>
<evidence type="ECO:0000313" key="6">
    <source>
        <dbReference type="EMBL" id="MCX2523718.1"/>
    </source>
</evidence>
<protein>
    <submittedName>
        <fullName evidence="6">Class I poly(R)-hydroxyalkanoic acid synthase</fullName>
    </submittedName>
</protein>
<dbReference type="InterPro" id="IPR029058">
    <property type="entry name" value="AB_hydrolase_fold"/>
</dbReference>
<dbReference type="InterPro" id="IPR051321">
    <property type="entry name" value="PHA/PHB_synthase"/>
</dbReference>
<comment type="caution">
    <text evidence="6">The sequence shown here is derived from an EMBL/GenBank/DDBJ whole genome shotgun (WGS) entry which is preliminary data.</text>
</comment>
<dbReference type="GO" id="GO:0016746">
    <property type="term" value="F:acyltransferase activity"/>
    <property type="evidence" value="ECO:0007669"/>
    <property type="project" value="UniProtKB-KW"/>
</dbReference>
<evidence type="ECO:0000256" key="4">
    <source>
        <dbReference type="ARBA" id="ARBA00023315"/>
    </source>
</evidence>
<dbReference type="PANTHER" id="PTHR36837">
    <property type="entry name" value="POLY(3-HYDROXYALKANOATE) POLYMERASE SUBUNIT PHAC"/>
    <property type="match status" value="1"/>
</dbReference>
<feature type="domain" description="Poly-beta-hydroxybutyrate polymerase N-terminal" evidence="5">
    <location>
        <begin position="91"/>
        <end position="255"/>
    </location>
</feature>
<evidence type="ECO:0000313" key="7">
    <source>
        <dbReference type="Proteomes" id="UP001165678"/>
    </source>
</evidence>